<feature type="compositionally biased region" description="Low complexity" evidence="1">
    <location>
        <begin position="169"/>
        <end position="182"/>
    </location>
</feature>
<gene>
    <name evidence="4" type="ORF">G7Y31_11780</name>
</gene>
<organism evidence="4 5">
    <name type="scientific">Corynebacterium lizhenjunii</name>
    <dbReference type="NCBI Taxonomy" id="2709394"/>
    <lineage>
        <taxon>Bacteria</taxon>
        <taxon>Bacillati</taxon>
        <taxon>Actinomycetota</taxon>
        <taxon>Actinomycetes</taxon>
        <taxon>Mycobacteriales</taxon>
        <taxon>Corynebacteriaceae</taxon>
        <taxon>Corynebacterium</taxon>
    </lineage>
</organism>
<evidence type="ECO:0000256" key="2">
    <source>
        <dbReference type="SAM" id="Phobius"/>
    </source>
</evidence>
<evidence type="ECO:0000313" key="5">
    <source>
        <dbReference type="Proteomes" id="UP000594681"/>
    </source>
</evidence>
<feature type="transmembrane region" description="Helical" evidence="2">
    <location>
        <begin position="726"/>
        <end position="745"/>
    </location>
</feature>
<proteinExistence type="predicted"/>
<sequence length="753" mass="78748">MALSAVALSTVAFGPLAVPVPAQAQLLNDAPWDGARAPAQVEVSLEEIAPINAGEDLRVRLRLHNKSAETASELQVTARRGDAVPGLTEARMELAAGQFPYFGATAQPEDLGPGESTTVEMTVPTALGAEQSLAVTQPGEYPVMFALTGVAGGAALALGDDRVILPVGAPASDTADSPAPGATSADAEQVAEAVGIPATPPRRPHALTLIYPLTAHIDIVPGETGGAPLLLQSEQLANQLAPEGRLSRLLDEYLSHDLQGAGCVALDPAVLDTVERMAGGYRVTNQRPSIARKPQRLRDSWTRDRTNYDGVAGTGAADARAFLDKIHQLDCTLAMPWANTNTDAVSQAHNSWLLHEAIGRGAETLRNTTGMELTSAIVAPGAGYVTQPLETTTLVADNTQWPGQAVTFNASLAALLAATGPAPETPGYSNPQLRFDYQLDSAPARNLSAVAALRLALAEGDTVAKLPHNLDPDAARALLGEAAALLAATDNLPGTTQPSAYPQERAGVVARGIGKLKPQRHPEVADGQAAEGSPFPDPAQLSVPDVQAVEQQARYADELTRLMVNDPNIAMTRYDFTLPLRRDLLTTLSMTGRSARSTHADAVAAANLRRERNSAMLQELRASVALLPPGNVFTRASESSPLLIVAENNLPLPVEATLRYSGPEGTVLHTPEVLRIPAQGSITTSLTADLPADAGRTTLRLWLATADNSTVSAPVIIAVSTQGGKLVVYGLGVVVALLALAGLGLKLRRNNSN</sequence>
<evidence type="ECO:0000256" key="1">
    <source>
        <dbReference type="SAM" id="MobiDB-lite"/>
    </source>
</evidence>
<keyword evidence="2" id="KW-1133">Transmembrane helix</keyword>
<evidence type="ECO:0000256" key="3">
    <source>
        <dbReference type="SAM" id="SignalP"/>
    </source>
</evidence>
<reference evidence="4 5" key="1">
    <citation type="submission" date="2020-11" db="EMBL/GenBank/DDBJ databases">
        <title>Corynebacterium sp. ZJ-599.</title>
        <authorList>
            <person name="Zhou J."/>
        </authorList>
    </citation>
    <scope>NUCLEOTIDE SEQUENCE [LARGE SCALE GENOMIC DNA]</scope>
    <source>
        <strain evidence="4 5">ZJ-599</strain>
    </source>
</reference>
<evidence type="ECO:0000313" key="4">
    <source>
        <dbReference type="EMBL" id="QPK80445.1"/>
    </source>
</evidence>
<dbReference type="EMBL" id="CP064954">
    <property type="protein sequence ID" value="QPK80445.1"/>
    <property type="molecule type" value="Genomic_DNA"/>
</dbReference>
<evidence type="ECO:0008006" key="6">
    <source>
        <dbReference type="Google" id="ProtNLM"/>
    </source>
</evidence>
<keyword evidence="2" id="KW-0472">Membrane</keyword>
<accession>A0A7T0PCC0</accession>
<dbReference type="AlphaFoldDB" id="A0A7T0PCC0"/>
<feature type="chain" id="PRO_5032343838" description="Secreted protein" evidence="3">
    <location>
        <begin position="25"/>
        <end position="753"/>
    </location>
</feature>
<feature type="signal peptide" evidence="3">
    <location>
        <begin position="1"/>
        <end position="24"/>
    </location>
</feature>
<protein>
    <recommendedName>
        <fullName evidence="6">Secreted protein</fullName>
    </recommendedName>
</protein>
<name>A0A7T0PCC0_9CORY</name>
<dbReference type="KEGG" id="cliz:G7Y31_11780"/>
<dbReference type="Proteomes" id="UP000594681">
    <property type="component" value="Chromosome"/>
</dbReference>
<keyword evidence="2" id="KW-0812">Transmembrane</keyword>
<feature type="region of interest" description="Disordered" evidence="1">
    <location>
        <begin position="169"/>
        <end position="189"/>
    </location>
</feature>
<keyword evidence="5" id="KW-1185">Reference proteome</keyword>
<keyword evidence="3" id="KW-0732">Signal</keyword>